<dbReference type="GeneID" id="63145313"/>
<dbReference type="SUPFAM" id="SSF116734">
    <property type="entry name" value="DNA methylase specificity domain"/>
    <property type="match status" value="2"/>
</dbReference>
<dbReference type="GO" id="GO:0009307">
    <property type="term" value="P:DNA restriction-modification system"/>
    <property type="evidence" value="ECO:0007669"/>
    <property type="project" value="UniProtKB-KW"/>
</dbReference>
<feature type="domain" description="Type I restriction modification DNA specificity" evidence="4">
    <location>
        <begin position="16"/>
        <end position="191"/>
    </location>
</feature>
<keyword evidence="6" id="KW-1185">Reference proteome</keyword>
<dbReference type="PANTHER" id="PTHR30408:SF12">
    <property type="entry name" value="TYPE I RESTRICTION ENZYME MJAVIII SPECIFICITY SUBUNIT"/>
    <property type="match status" value="1"/>
</dbReference>
<keyword evidence="3" id="KW-0238">DNA-binding</keyword>
<dbReference type="RefSeq" id="WP_114288615.1">
    <property type="nucleotide sequence ID" value="NZ_NGJX01000018.1"/>
</dbReference>
<dbReference type="AlphaFoldDB" id="A0A369B5U4"/>
<evidence type="ECO:0000313" key="6">
    <source>
        <dbReference type="Proteomes" id="UP000288197"/>
    </source>
</evidence>
<dbReference type="Gene3D" id="1.10.287.1120">
    <property type="entry name" value="Bipartite methylase S protein"/>
    <property type="match status" value="1"/>
</dbReference>
<evidence type="ECO:0000313" key="5">
    <source>
        <dbReference type="EMBL" id="RST98807.1"/>
    </source>
</evidence>
<evidence type="ECO:0000256" key="2">
    <source>
        <dbReference type="ARBA" id="ARBA00022747"/>
    </source>
</evidence>
<evidence type="ECO:0000259" key="4">
    <source>
        <dbReference type="Pfam" id="PF01420"/>
    </source>
</evidence>
<dbReference type="InterPro" id="IPR044946">
    <property type="entry name" value="Restrct_endonuc_typeI_TRD_sf"/>
</dbReference>
<sequence>MENKNVPSIRFKGFIDDWEQRKLGDGLSKVGDGIHGTPEYREDGLVPFINGNNLVDGNVLVTDETKYVDELQKTKNDNLLNSNTILMSINGTIGNLARYNGENIMLGKSTAYLIVEEYSKEYVYYLLQTNQIYKHFMSSLTGTTIKNLGLKIIKETPCLIPRIEEQTKIGNFFKQLDETITLQERELELLKLTKKSFLQQLFPKTNQRLPNIRFTNFHEDWEQRKLEGLAEYYDGTHQTPRYQESGVPFISVENIKDINNSNKYISKEDYKKDFKIKPQINDIFMTRITAGVIGDTAILTNSDDMAYYVSLALIRASKINPLYLEKYINNFEFKKELHKKIIHTAFPKKINLGDLGTCLVKFPHSFEEQTKIGNFFKQLDETIILQENKLENLRNVKSAFLQKMFI</sequence>
<gene>
    <name evidence="5" type="ORF">CBF32_12490</name>
</gene>
<feature type="domain" description="Type I restriction modification DNA specificity" evidence="4">
    <location>
        <begin position="219"/>
        <end position="393"/>
    </location>
</feature>
<dbReference type="Proteomes" id="UP000288197">
    <property type="component" value="Unassembled WGS sequence"/>
</dbReference>
<dbReference type="InterPro" id="IPR000055">
    <property type="entry name" value="Restrct_endonuc_typeI_TRD"/>
</dbReference>
<comment type="similarity">
    <text evidence="1">Belongs to the type-I restriction system S methylase family.</text>
</comment>
<keyword evidence="2" id="KW-0680">Restriction system</keyword>
<accession>A0A369B5U4</accession>
<evidence type="ECO:0000256" key="3">
    <source>
        <dbReference type="ARBA" id="ARBA00023125"/>
    </source>
</evidence>
<dbReference type="OrthoDB" id="9795776at2"/>
<reference evidence="5 6" key="1">
    <citation type="submission" date="2017-05" db="EMBL/GenBank/DDBJ databases">
        <title>Vagococcus spp. assemblies.</title>
        <authorList>
            <person name="Gulvik C.A."/>
        </authorList>
    </citation>
    <scope>NUCLEOTIDE SEQUENCE [LARGE SCALE GENOMIC DNA]</scope>
    <source>
        <strain evidence="5 6">NCFB 2497</strain>
    </source>
</reference>
<dbReference type="InterPro" id="IPR052021">
    <property type="entry name" value="Type-I_RS_S_subunit"/>
</dbReference>
<dbReference type="EMBL" id="NGJX01000018">
    <property type="protein sequence ID" value="RST98807.1"/>
    <property type="molecule type" value="Genomic_DNA"/>
</dbReference>
<dbReference type="Pfam" id="PF01420">
    <property type="entry name" value="Methylase_S"/>
    <property type="match status" value="2"/>
</dbReference>
<organism evidence="5 6">
    <name type="scientific">Vagococcus fluvialis</name>
    <dbReference type="NCBI Taxonomy" id="2738"/>
    <lineage>
        <taxon>Bacteria</taxon>
        <taxon>Bacillati</taxon>
        <taxon>Bacillota</taxon>
        <taxon>Bacilli</taxon>
        <taxon>Lactobacillales</taxon>
        <taxon>Enterococcaceae</taxon>
        <taxon>Vagococcus</taxon>
    </lineage>
</organism>
<comment type="caution">
    <text evidence="5">The sequence shown here is derived from an EMBL/GenBank/DDBJ whole genome shotgun (WGS) entry which is preliminary data.</text>
</comment>
<dbReference type="PANTHER" id="PTHR30408">
    <property type="entry name" value="TYPE-1 RESTRICTION ENZYME ECOKI SPECIFICITY PROTEIN"/>
    <property type="match status" value="1"/>
</dbReference>
<dbReference type="GO" id="GO:0003677">
    <property type="term" value="F:DNA binding"/>
    <property type="evidence" value="ECO:0007669"/>
    <property type="project" value="UniProtKB-KW"/>
</dbReference>
<name>A0A369B5U4_9ENTE</name>
<proteinExistence type="inferred from homology"/>
<protein>
    <recommendedName>
        <fullName evidence="4">Type I restriction modification DNA specificity domain-containing protein</fullName>
    </recommendedName>
</protein>
<evidence type="ECO:0000256" key="1">
    <source>
        <dbReference type="ARBA" id="ARBA00010923"/>
    </source>
</evidence>
<dbReference type="Gene3D" id="3.90.220.20">
    <property type="entry name" value="DNA methylase specificity domains"/>
    <property type="match status" value="2"/>
</dbReference>